<evidence type="ECO:0000259" key="1">
    <source>
        <dbReference type="Pfam" id="PF21926"/>
    </source>
</evidence>
<name>A0A840MLC1_9PROT</name>
<keyword evidence="3" id="KW-1185">Reference proteome</keyword>
<dbReference type="Pfam" id="PF21926">
    <property type="entry name" value="FeeM"/>
    <property type="match status" value="1"/>
</dbReference>
<dbReference type="EMBL" id="JACHHY010000003">
    <property type="protein sequence ID" value="MBB5017346.1"/>
    <property type="molecule type" value="Genomic_DNA"/>
</dbReference>
<feature type="domain" description="N-acyl amino acid synthase FeeM catalytic core" evidence="1">
    <location>
        <begin position="61"/>
        <end position="208"/>
    </location>
</feature>
<protein>
    <recommendedName>
        <fullName evidence="1">N-acyl amino acid synthase FeeM catalytic core domain-containing protein</fullName>
    </recommendedName>
</protein>
<proteinExistence type="predicted"/>
<dbReference type="Proteomes" id="UP000575898">
    <property type="component" value="Unassembled WGS sequence"/>
</dbReference>
<evidence type="ECO:0000313" key="3">
    <source>
        <dbReference type="Proteomes" id="UP000575898"/>
    </source>
</evidence>
<gene>
    <name evidence="2" type="ORF">HNQ59_000610</name>
</gene>
<comment type="caution">
    <text evidence="2">The sequence shown here is derived from an EMBL/GenBank/DDBJ whole genome shotgun (WGS) entry which is preliminary data.</text>
</comment>
<accession>A0A840MLC1</accession>
<dbReference type="AlphaFoldDB" id="A0A840MLC1"/>
<evidence type="ECO:0000313" key="2">
    <source>
        <dbReference type="EMBL" id="MBB5017346.1"/>
    </source>
</evidence>
<dbReference type="SUPFAM" id="SSF55729">
    <property type="entry name" value="Acyl-CoA N-acyltransferases (Nat)"/>
    <property type="match status" value="1"/>
</dbReference>
<dbReference type="Gene3D" id="3.40.630.30">
    <property type="match status" value="1"/>
</dbReference>
<organism evidence="2 3">
    <name type="scientific">Chitinivorax tropicus</name>
    <dbReference type="NCBI Taxonomy" id="714531"/>
    <lineage>
        <taxon>Bacteria</taxon>
        <taxon>Pseudomonadati</taxon>
        <taxon>Pseudomonadota</taxon>
        <taxon>Betaproteobacteria</taxon>
        <taxon>Chitinivorax</taxon>
    </lineage>
</organism>
<reference evidence="2 3" key="1">
    <citation type="submission" date="2020-08" db="EMBL/GenBank/DDBJ databases">
        <title>Genomic Encyclopedia of Type Strains, Phase IV (KMG-IV): sequencing the most valuable type-strain genomes for metagenomic binning, comparative biology and taxonomic classification.</title>
        <authorList>
            <person name="Goeker M."/>
        </authorList>
    </citation>
    <scope>NUCLEOTIDE SEQUENCE [LARGE SCALE GENOMIC DNA]</scope>
    <source>
        <strain evidence="2 3">DSM 27165</strain>
    </source>
</reference>
<sequence length="256" mass="28989">MVATNQFDSPNTIIGVPFEYGHNVRALCDELPETADTQELAMKKKEFKIRLADDAGQRSSASMLINKMYSWRGYSTSALSADPNRITLVAGDGEHTIGTISINFDSEIGLLVDQLYKDELDKMRAKERRVCEFIKLAVDGEVKSKRVLASLFHIATIFARNIRKATDIMIEVNPRHVKFYERMLDFTQIGEERLNHRVNAPAVLMGIDLDHLHSLVRHFGGKPELASTEKSFYPYFFSPAEEEGITNRLIMMDSQG</sequence>
<dbReference type="InterPro" id="IPR016181">
    <property type="entry name" value="Acyl_CoA_acyltransferase"/>
</dbReference>
<dbReference type="InterPro" id="IPR054597">
    <property type="entry name" value="FeeM_cat"/>
</dbReference>
<dbReference type="RefSeq" id="WP_246490827.1">
    <property type="nucleotide sequence ID" value="NZ_JACHHY010000003.1"/>
</dbReference>